<sequence>MKTFILSLLVIPNIAFAAVKLPLEKLKLPKGFSISIFAEVPHARSMAQSEDGRIFVGTRESDKVYVIQDGKVQVFAEGLSVPNGVAFKDGKLYVAEIPRIYEFNVPAKVTRPLKPARILAQTFPSDGHHGWKFIRFGPDGKLYVPVGANCNVCETGTEYGRIYRIDVNGTSKEVIAEGVRNTVGFDWDPLTKDFWFTDNGRDMLGDDMPPDELNHLTKVGQHFGFPYCHGKDIKDPEFGKNKDCAKYTPPVVELRAHVASLGMRFYTGAMFPKEYQNSVILAEHGSWNRSIPQGYRLTFVQLQNGQPIKVEGFVEGWLQNDEAWGRPVDVEVLRDGSLLVSDDKAGVIYRITYNPQGK</sequence>
<dbReference type="InterPro" id="IPR011041">
    <property type="entry name" value="Quinoprot_gluc/sorb_DH_b-prop"/>
</dbReference>
<dbReference type="EMBL" id="JANRMI010000005">
    <property type="protein sequence ID" value="MDG0818004.1"/>
    <property type="molecule type" value="Genomic_DNA"/>
</dbReference>
<organism evidence="2 3">
    <name type="scientific">Bdellovibrio svalbardensis</name>
    <dbReference type="NCBI Taxonomy" id="2972972"/>
    <lineage>
        <taxon>Bacteria</taxon>
        <taxon>Pseudomonadati</taxon>
        <taxon>Bdellovibrionota</taxon>
        <taxon>Bdellovibrionia</taxon>
        <taxon>Bdellovibrionales</taxon>
        <taxon>Pseudobdellovibrionaceae</taxon>
        <taxon>Bdellovibrio</taxon>
    </lineage>
</organism>
<reference evidence="2" key="1">
    <citation type="submission" date="2022-08" db="EMBL/GenBank/DDBJ databases">
        <title>Novel Bdellovibrio Species Isolated from Svalbard: Designation Bdellovibrio svalbardensis.</title>
        <authorList>
            <person name="Mitchell R.J."/>
            <person name="Choi S.Y."/>
        </authorList>
    </citation>
    <scope>NUCLEOTIDE SEQUENCE</scope>
    <source>
        <strain evidence="2">PAP01</strain>
    </source>
</reference>
<proteinExistence type="predicted"/>
<evidence type="ECO:0000313" key="3">
    <source>
        <dbReference type="Proteomes" id="UP001152321"/>
    </source>
</evidence>
<dbReference type="InterPro" id="IPR011042">
    <property type="entry name" value="6-blade_b-propeller_TolB-like"/>
</dbReference>
<comment type="caution">
    <text evidence="2">The sequence shown here is derived from an EMBL/GenBank/DDBJ whole genome shotgun (WGS) entry which is preliminary data.</text>
</comment>
<dbReference type="Pfam" id="PF07995">
    <property type="entry name" value="GSDH"/>
    <property type="match status" value="1"/>
</dbReference>
<dbReference type="Proteomes" id="UP001152321">
    <property type="component" value="Unassembled WGS sequence"/>
</dbReference>
<gene>
    <name evidence="2" type="ORF">NWE73_16595</name>
</gene>
<dbReference type="PANTHER" id="PTHR19328:SF40">
    <property type="entry name" value="BLL0591 PROTEIN"/>
    <property type="match status" value="1"/>
</dbReference>
<feature type="domain" description="Glucose/Sorbosone dehydrogenase" evidence="1">
    <location>
        <begin position="121"/>
        <end position="343"/>
    </location>
</feature>
<protein>
    <submittedName>
        <fullName evidence="2">PQQ-dependent sugar dehydrogenase</fullName>
    </submittedName>
</protein>
<dbReference type="InterPro" id="IPR012938">
    <property type="entry name" value="Glc/Sorbosone_DH"/>
</dbReference>
<dbReference type="PANTHER" id="PTHR19328">
    <property type="entry name" value="HEDGEHOG-INTERACTING PROTEIN"/>
    <property type="match status" value="1"/>
</dbReference>
<accession>A0ABT6DN13</accession>
<dbReference type="Gene3D" id="2.120.10.30">
    <property type="entry name" value="TolB, C-terminal domain"/>
    <property type="match status" value="1"/>
</dbReference>
<evidence type="ECO:0000313" key="2">
    <source>
        <dbReference type="EMBL" id="MDG0818004.1"/>
    </source>
</evidence>
<keyword evidence="3" id="KW-1185">Reference proteome</keyword>
<evidence type="ECO:0000259" key="1">
    <source>
        <dbReference type="Pfam" id="PF07995"/>
    </source>
</evidence>
<dbReference type="SUPFAM" id="SSF50952">
    <property type="entry name" value="Soluble quinoprotein glucose dehydrogenase"/>
    <property type="match status" value="1"/>
</dbReference>
<name>A0ABT6DN13_9BACT</name>